<evidence type="ECO:0000313" key="5">
    <source>
        <dbReference type="Proteomes" id="UP000623269"/>
    </source>
</evidence>
<dbReference type="EMBL" id="JAEAGR010000015">
    <property type="protein sequence ID" value="MBH1941891.1"/>
    <property type="molecule type" value="Genomic_DNA"/>
</dbReference>
<accession>A0A8J7HCA2</accession>
<name>A0A8J7HCA2_9FIRM</name>
<organism evidence="4 5">
    <name type="scientific">Mobilitalea sibirica</name>
    <dbReference type="NCBI Taxonomy" id="1462919"/>
    <lineage>
        <taxon>Bacteria</taxon>
        <taxon>Bacillati</taxon>
        <taxon>Bacillota</taxon>
        <taxon>Clostridia</taxon>
        <taxon>Lachnospirales</taxon>
        <taxon>Lachnospiraceae</taxon>
        <taxon>Mobilitalea</taxon>
    </lineage>
</organism>
<feature type="domain" description="SsuA/THI5-like" evidence="3">
    <location>
        <begin position="157"/>
        <end position="299"/>
    </location>
</feature>
<dbReference type="PANTHER" id="PTHR30024">
    <property type="entry name" value="ALIPHATIC SULFONATES-BINDING PROTEIN-RELATED"/>
    <property type="match status" value="1"/>
</dbReference>
<keyword evidence="5" id="KW-1185">Reference proteome</keyword>
<dbReference type="PIRSF" id="PIRSF027386">
    <property type="entry name" value="UCP027386_ABC_sbc_TM0202"/>
    <property type="match status" value="1"/>
</dbReference>
<feature type="compositionally biased region" description="Basic and acidic residues" evidence="1">
    <location>
        <begin position="25"/>
        <end position="49"/>
    </location>
</feature>
<protein>
    <submittedName>
        <fullName evidence="4">ABC transporter substrate-binding protein</fullName>
    </submittedName>
</protein>
<feature type="chain" id="PRO_5038970926" evidence="2">
    <location>
        <begin position="19"/>
        <end position="367"/>
    </location>
</feature>
<dbReference type="SUPFAM" id="SSF53850">
    <property type="entry name" value="Periplasmic binding protein-like II"/>
    <property type="match status" value="1"/>
</dbReference>
<dbReference type="Pfam" id="PF09084">
    <property type="entry name" value="NMT1"/>
    <property type="match status" value="1"/>
</dbReference>
<keyword evidence="2" id="KW-0732">Signal</keyword>
<evidence type="ECO:0000313" key="4">
    <source>
        <dbReference type="EMBL" id="MBH1941891.1"/>
    </source>
</evidence>
<feature type="region of interest" description="Disordered" evidence="1">
    <location>
        <begin position="25"/>
        <end position="68"/>
    </location>
</feature>
<dbReference type="InterPro" id="IPR027024">
    <property type="entry name" value="UCP027386_ABC_sbc_TM0202"/>
</dbReference>
<evidence type="ECO:0000256" key="1">
    <source>
        <dbReference type="SAM" id="MobiDB-lite"/>
    </source>
</evidence>
<evidence type="ECO:0000259" key="3">
    <source>
        <dbReference type="Pfam" id="PF09084"/>
    </source>
</evidence>
<dbReference type="PROSITE" id="PS51257">
    <property type="entry name" value="PROKAR_LIPOPROTEIN"/>
    <property type="match status" value="1"/>
</dbReference>
<gene>
    <name evidence="4" type="ORF">I5677_13390</name>
</gene>
<feature type="signal peptide" evidence="2">
    <location>
        <begin position="1"/>
        <end position="18"/>
    </location>
</feature>
<dbReference type="InterPro" id="IPR015168">
    <property type="entry name" value="SsuA/THI5"/>
</dbReference>
<dbReference type="AlphaFoldDB" id="A0A8J7HCA2"/>
<dbReference type="PANTHER" id="PTHR30024:SF46">
    <property type="entry name" value="ABC TRANSPORTER, SUBSTRATE-BINDING LIPOPROTEIN"/>
    <property type="match status" value="1"/>
</dbReference>
<sequence>MKVLKSVLLFLICMALLAGCTKKADPADDVKNNEKTTVDAEAGKGTKEEETNELENQNTEPEASNDTAAKDKVDINIAALKGPTAIGMVKIMEDAETGEASNNYSFTIAGAADEISAGLIKGEFDIAAVPSNLASVLYNKTEGAIKLAGINTLGVLYIVETGNEINSVEDLKGKTIYSTGFGTTPQYTLNYLLNSYGLDPEKDVTVEYKTEATEVAAMLSQSDNAIAMLPQPYITTVMMNNDKVRIALSVADEWDGVNSESSVITGVIVVRKEFLEKTPDAFNAFMEEYERSTTFANENMDDTAALVEKFGIFKAAVAKKAIPYCNITLITGDEMKDKVQGYLGTLFTQNPAAIGGKLPAEDFYYLP</sequence>
<dbReference type="RefSeq" id="WP_197662140.1">
    <property type="nucleotide sequence ID" value="NZ_JAEAGR010000015.1"/>
</dbReference>
<comment type="caution">
    <text evidence="4">The sequence shown here is derived from an EMBL/GenBank/DDBJ whole genome shotgun (WGS) entry which is preliminary data.</text>
</comment>
<dbReference type="Proteomes" id="UP000623269">
    <property type="component" value="Unassembled WGS sequence"/>
</dbReference>
<evidence type="ECO:0000256" key="2">
    <source>
        <dbReference type="SAM" id="SignalP"/>
    </source>
</evidence>
<proteinExistence type="predicted"/>
<reference evidence="4" key="1">
    <citation type="submission" date="2020-12" db="EMBL/GenBank/DDBJ databases">
        <title>M. sibirica DSM 26468T genome.</title>
        <authorList>
            <person name="Thieme N."/>
            <person name="Rettenmaier R."/>
            <person name="Zverlov V."/>
            <person name="Liebl W."/>
        </authorList>
    </citation>
    <scope>NUCLEOTIDE SEQUENCE</scope>
    <source>
        <strain evidence="4">DSM 26468</strain>
    </source>
</reference>
<dbReference type="Gene3D" id="3.40.190.10">
    <property type="entry name" value="Periplasmic binding protein-like II"/>
    <property type="match status" value="2"/>
</dbReference>